<evidence type="ECO:0000256" key="1">
    <source>
        <dbReference type="ARBA" id="ARBA00005986"/>
    </source>
</evidence>
<comment type="similarity">
    <text evidence="1">Belongs to the tpcK family.</text>
</comment>
<comment type="caution">
    <text evidence="3">The sequence shown here is derived from an EMBL/GenBank/DDBJ whole genome shotgun (WGS) entry which is preliminary data.</text>
</comment>
<proteinExistence type="inferred from homology"/>
<accession>A0A2N3NJ53</accession>
<dbReference type="OrthoDB" id="3454835at2759"/>
<gene>
    <name evidence="3" type="ORF">jhhlp_000695</name>
</gene>
<dbReference type="Pfam" id="PF07110">
    <property type="entry name" value="EthD"/>
    <property type="match status" value="1"/>
</dbReference>
<organism evidence="3 4">
    <name type="scientific">Lomentospora prolificans</name>
    <dbReference type="NCBI Taxonomy" id="41688"/>
    <lineage>
        <taxon>Eukaryota</taxon>
        <taxon>Fungi</taxon>
        <taxon>Dikarya</taxon>
        <taxon>Ascomycota</taxon>
        <taxon>Pezizomycotina</taxon>
        <taxon>Sordariomycetes</taxon>
        <taxon>Hypocreomycetidae</taxon>
        <taxon>Microascales</taxon>
        <taxon>Microascaceae</taxon>
        <taxon>Lomentospora</taxon>
    </lineage>
</organism>
<dbReference type="InterPro" id="IPR011008">
    <property type="entry name" value="Dimeric_a/b-barrel"/>
</dbReference>
<keyword evidence="4" id="KW-1185">Reference proteome</keyword>
<name>A0A2N3NJ53_9PEZI</name>
<dbReference type="InParanoid" id="A0A2N3NJ53"/>
<protein>
    <recommendedName>
        <fullName evidence="2">EthD domain-containing protein</fullName>
    </recommendedName>
</protein>
<dbReference type="STRING" id="41688.A0A2N3NJ53"/>
<feature type="domain" description="EthD" evidence="2">
    <location>
        <begin position="3"/>
        <end position="77"/>
    </location>
</feature>
<evidence type="ECO:0000313" key="4">
    <source>
        <dbReference type="Proteomes" id="UP000233524"/>
    </source>
</evidence>
<dbReference type="EMBL" id="NLAX01000003">
    <property type="protein sequence ID" value="PKS12489.1"/>
    <property type="molecule type" value="Genomic_DNA"/>
</dbReference>
<dbReference type="SUPFAM" id="SSF54909">
    <property type="entry name" value="Dimeric alpha+beta barrel"/>
    <property type="match status" value="1"/>
</dbReference>
<dbReference type="Proteomes" id="UP000233524">
    <property type="component" value="Unassembled WGS sequence"/>
</dbReference>
<dbReference type="AlphaFoldDB" id="A0A2N3NJ53"/>
<reference evidence="3 4" key="1">
    <citation type="journal article" date="2017" name="G3 (Bethesda)">
        <title>First Draft Genome Sequence of the Pathogenic Fungus Lomentospora prolificans (Formerly Scedosporium prolificans).</title>
        <authorList>
            <person name="Luo R."/>
            <person name="Zimin A."/>
            <person name="Workman R."/>
            <person name="Fan Y."/>
            <person name="Pertea G."/>
            <person name="Grossman N."/>
            <person name="Wear M.P."/>
            <person name="Jia B."/>
            <person name="Miller H."/>
            <person name="Casadevall A."/>
            <person name="Timp W."/>
            <person name="Zhang S.X."/>
            <person name="Salzberg S.L."/>
        </authorList>
    </citation>
    <scope>NUCLEOTIDE SEQUENCE [LARGE SCALE GENOMIC DNA]</scope>
    <source>
        <strain evidence="3 4">JHH-5317</strain>
    </source>
</reference>
<dbReference type="VEuPathDB" id="FungiDB:jhhlp_000695"/>
<evidence type="ECO:0000313" key="3">
    <source>
        <dbReference type="EMBL" id="PKS12489.1"/>
    </source>
</evidence>
<dbReference type="GO" id="GO:0016491">
    <property type="term" value="F:oxidoreductase activity"/>
    <property type="evidence" value="ECO:0007669"/>
    <property type="project" value="InterPro"/>
</dbReference>
<sequence>MDKHNIVRYSLYLIPSVMRAAFGDELQNKLGKTGWEMSPFDAVTTYWVRNPDDMRGLLADPDWTGKMGANEEGWIDTERATVMAGFETIYIQDGKIVNLDIHK</sequence>
<evidence type="ECO:0000259" key="2">
    <source>
        <dbReference type="Pfam" id="PF07110"/>
    </source>
</evidence>
<dbReference type="InterPro" id="IPR009799">
    <property type="entry name" value="EthD_dom"/>
</dbReference>